<accession>A0AAE1AU63</accession>
<comment type="caution">
    <text evidence="5">The sequence shown here is derived from an EMBL/GenBank/DDBJ whole genome shotgun (WGS) entry which is preliminary data.</text>
</comment>
<organism evidence="5 6">
    <name type="scientific">Elysia crispata</name>
    <name type="common">lettuce slug</name>
    <dbReference type="NCBI Taxonomy" id="231223"/>
    <lineage>
        <taxon>Eukaryota</taxon>
        <taxon>Metazoa</taxon>
        <taxon>Spiralia</taxon>
        <taxon>Lophotrochozoa</taxon>
        <taxon>Mollusca</taxon>
        <taxon>Gastropoda</taxon>
        <taxon>Heterobranchia</taxon>
        <taxon>Euthyneura</taxon>
        <taxon>Panpulmonata</taxon>
        <taxon>Sacoglossa</taxon>
        <taxon>Placobranchoidea</taxon>
        <taxon>Plakobranchidae</taxon>
        <taxon>Elysia</taxon>
    </lineage>
</organism>
<protein>
    <submittedName>
        <fullName evidence="5">Uncharacterized protein</fullName>
    </submittedName>
</protein>
<dbReference type="GO" id="GO:0005771">
    <property type="term" value="C:multivesicular body"/>
    <property type="evidence" value="ECO:0007669"/>
    <property type="project" value="TreeGrafter"/>
</dbReference>
<dbReference type="PANTHER" id="PTHR22761">
    <property type="entry name" value="CHARGED MULTIVESICULAR BODY PROTEIN"/>
    <property type="match status" value="1"/>
</dbReference>
<dbReference type="PANTHER" id="PTHR22761:SF10">
    <property type="entry name" value="GH13992P"/>
    <property type="match status" value="1"/>
</dbReference>
<evidence type="ECO:0000313" key="6">
    <source>
        <dbReference type="Proteomes" id="UP001283361"/>
    </source>
</evidence>
<dbReference type="Gene3D" id="6.10.250.1710">
    <property type="match status" value="1"/>
</dbReference>
<feature type="region of interest" description="Disordered" evidence="4">
    <location>
        <begin position="176"/>
        <end position="212"/>
    </location>
</feature>
<dbReference type="Pfam" id="PF03357">
    <property type="entry name" value="Snf7"/>
    <property type="match status" value="1"/>
</dbReference>
<dbReference type="InterPro" id="IPR005024">
    <property type="entry name" value="Snf7_fam"/>
</dbReference>
<gene>
    <name evidence="5" type="ORF">RRG08_009043</name>
</gene>
<keyword evidence="6" id="KW-1185">Reference proteome</keyword>
<dbReference type="Proteomes" id="UP001283361">
    <property type="component" value="Unassembled WGS sequence"/>
</dbReference>
<reference evidence="5" key="1">
    <citation type="journal article" date="2023" name="G3 (Bethesda)">
        <title>A reference genome for the long-term kleptoplast-retaining sea slug Elysia crispata morphotype clarki.</title>
        <authorList>
            <person name="Eastman K.E."/>
            <person name="Pendleton A.L."/>
            <person name="Shaikh M.A."/>
            <person name="Suttiyut T."/>
            <person name="Ogas R."/>
            <person name="Tomko P."/>
            <person name="Gavelis G."/>
            <person name="Widhalm J.R."/>
            <person name="Wisecaver J.H."/>
        </authorList>
    </citation>
    <scope>NUCLEOTIDE SEQUENCE</scope>
    <source>
        <strain evidence="5">ECLA1</strain>
    </source>
</reference>
<dbReference type="GO" id="GO:0032511">
    <property type="term" value="P:late endosome to vacuole transport via multivesicular body sorting pathway"/>
    <property type="evidence" value="ECO:0007669"/>
    <property type="project" value="TreeGrafter"/>
</dbReference>
<sequence>MSLLKRLFGNKSEKNPTAQEGIQRLRDVEGMLNKKSEFLERKIEEQIIIAKENSKRNKRVALRALKSKRNFEKQLQQIDGSLSTIEYQRETLESANANVEIFNVLRVAGQALEGLHKQLDIEEVHKIMDQVAEQRDLADELSDIISNPVKIGGEVLDEDDLLAELEELEQEELDKKLLNVGDTEDNLPGVPSADPAESIKLPKGRQSDEEKQ</sequence>
<evidence type="ECO:0000256" key="3">
    <source>
        <dbReference type="ARBA" id="ARBA00022753"/>
    </source>
</evidence>
<dbReference type="GO" id="GO:0006900">
    <property type="term" value="P:vesicle budding from membrane"/>
    <property type="evidence" value="ECO:0007669"/>
    <property type="project" value="TreeGrafter"/>
</dbReference>
<dbReference type="Gene3D" id="1.10.287.1060">
    <property type="entry name" value="ESAT-6-like"/>
    <property type="match status" value="1"/>
</dbReference>
<evidence type="ECO:0000256" key="2">
    <source>
        <dbReference type="ARBA" id="ARBA00006190"/>
    </source>
</evidence>
<evidence type="ECO:0000313" key="5">
    <source>
        <dbReference type="EMBL" id="KAK3792882.1"/>
    </source>
</evidence>
<keyword evidence="3" id="KW-0967">Endosome</keyword>
<evidence type="ECO:0000256" key="4">
    <source>
        <dbReference type="SAM" id="MobiDB-lite"/>
    </source>
</evidence>
<evidence type="ECO:0000256" key="1">
    <source>
        <dbReference type="ARBA" id="ARBA00004177"/>
    </source>
</evidence>
<dbReference type="GO" id="GO:0000815">
    <property type="term" value="C:ESCRT III complex"/>
    <property type="evidence" value="ECO:0007669"/>
    <property type="project" value="TreeGrafter"/>
</dbReference>
<comment type="similarity">
    <text evidence="2">Belongs to the SNF7 family.</text>
</comment>
<comment type="subcellular location">
    <subcellularLocation>
        <location evidence="1">Endosome</location>
    </subcellularLocation>
</comment>
<dbReference type="AlphaFoldDB" id="A0AAE1AU63"/>
<proteinExistence type="inferred from homology"/>
<name>A0AAE1AU63_9GAST</name>
<dbReference type="GO" id="GO:0009898">
    <property type="term" value="C:cytoplasmic side of plasma membrane"/>
    <property type="evidence" value="ECO:0007669"/>
    <property type="project" value="TreeGrafter"/>
</dbReference>
<dbReference type="EMBL" id="JAWDGP010001319">
    <property type="protein sequence ID" value="KAK3792882.1"/>
    <property type="molecule type" value="Genomic_DNA"/>
</dbReference>